<reference evidence="4" key="1">
    <citation type="submission" date="2019-04" db="EMBL/GenBank/DDBJ databases">
        <authorList>
            <consortium name="Science for Life Laboratories"/>
        </authorList>
    </citation>
    <scope>NUCLEOTIDE SEQUENCE</scope>
    <source>
        <strain evidence="4">MBLW1</strain>
    </source>
</reference>
<name>A0A6C2YNF4_9BACT</name>
<protein>
    <recommendedName>
        <fullName evidence="6">16S rRNA (Guanine(966)-N(2))-methyltransferase RsmD</fullName>
    </recommendedName>
</protein>
<dbReference type="GO" id="GO:0031167">
    <property type="term" value="P:rRNA methylation"/>
    <property type="evidence" value="ECO:0007669"/>
    <property type="project" value="InterPro"/>
</dbReference>
<dbReference type="EMBL" id="LR586016">
    <property type="protein sequence ID" value="VIP02966.1"/>
    <property type="molecule type" value="Genomic_DNA"/>
</dbReference>
<sequence>MQRTQIRIVSGSLRGRKIECLVHESMRPTPQMVREALFSILGNAVPGRVFYDIFSGTGVNGFEAISRGAKQSVFLERDPKLANEIERYLNRFTVTDRGQVIRTDVYRWAERWIPLGGKPVNLFLSPPFPDLGARHEAFEKLVRTLIQKMPDNSVIALQTEDGYALDWLPDLDQWDIRKYGRNVLAFWVKEAPDADDADADNGAEADASPKSPRSSAIREFSGDSLPDSNRRPADDADAGDDSTSTSDRA</sequence>
<dbReference type="InParanoid" id="A0A6C2YNF4"/>
<dbReference type="PANTHER" id="PTHR43542:SF1">
    <property type="entry name" value="METHYLTRANSFERASE"/>
    <property type="match status" value="1"/>
</dbReference>
<dbReference type="EMBL" id="LR593887">
    <property type="protein sequence ID" value="VTS02986.1"/>
    <property type="molecule type" value="Genomic_DNA"/>
</dbReference>
<evidence type="ECO:0000256" key="3">
    <source>
        <dbReference type="SAM" id="MobiDB-lite"/>
    </source>
</evidence>
<keyword evidence="2 4" id="KW-0808">Transferase</keyword>
<organism evidence="4">
    <name type="scientific">Tuwongella immobilis</name>
    <dbReference type="NCBI Taxonomy" id="692036"/>
    <lineage>
        <taxon>Bacteria</taxon>
        <taxon>Pseudomonadati</taxon>
        <taxon>Planctomycetota</taxon>
        <taxon>Planctomycetia</taxon>
        <taxon>Gemmatales</taxon>
        <taxon>Gemmataceae</taxon>
        <taxon>Tuwongella</taxon>
    </lineage>
</organism>
<dbReference type="Gene3D" id="3.40.50.150">
    <property type="entry name" value="Vaccinia Virus protein VP39"/>
    <property type="match status" value="1"/>
</dbReference>
<evidence type="ECO:0000313" key="4">
    <source>
        <dbReference type="EMBL" id="VIP02966.1"/>
    </source>
</evidence>
<keyword evidence="5" id="KW-1185">Reference proteome</keyword>
<gene>
    <name evidence="4" type="ORF">GMBLW1_09940</name>
</gene>
<evidence type="ECO:0000256" key="2">
    <source>
        <dbReference type="ARBA" id="ARBA00022679"/>
    </source>
</evidence>
<dbReference type="CDD" id="cd02440">
    <property type="entry name" value="AdoMet_MTases"/>
    <property type="match status" value="1"/>
</dbReference>
<dbReference type="GO" id="GO:0008168">
    <property type="term" value="F:methyltransferase activity"/>
    <property type="evidence" value="ECO:0007669"/>
    <property type="project" value="UniProtKB-KW"/>
</dbReference>
<dbReference type="Pfam" id="PF03602">
    <property type="entry name" value="Cons_hypoth95"/>
    <property type="match status" value="1"/>
</dbReference>
<evidence type="ECO:0000313" key="5">
    <source>
        <dbReference type="Proteomes" id="UP000464378"/>
    </source>
</evidence>
<evidence type="ECO:0008006" key="6">
    <source>
        <dbReference type="Google" id="ProtNLM"/>
    </source>
</evidence>
<dbReference type="AlphaFoldDB" id="A0A6C2YNF4"/>
<dbReference type="FunCoup" id="A0A6C2YNF4">
    <property type="interactions" value="291"/>
</dbReference>
<dbReference type="InterPro" id="IPR004398">
    <property type="entry name" value="RNA_MeTrfase_RsmD"/>
</dbReference>
<dbReference type="KEGG" id="tim:GMBLW1_09940"/>
<dbReference type="InterPro" id="IPR029063">
    <property type="entry name" value="SAM-dependent_MTases_sf"/>
</dbReference>
<proteinExistence type="predicted"/>
<keyword evidence="1 4" id="KW-0489">Methyltransferase</keyword>
<accession>A0A6C2YNF4</accession>
<feature type="region of interest" description="Disordered" evidence="3">
    <location>
        <begin position="195"/>
        <end position="249"/>
    </location>
</feature>
<evidence type="ECO:0000256" key="1">
    <source>
        <dbReference type="ARBA" id="ARBA00022603"/>
    </source>
</evidence>
<dbReference type="PANTHER" id="PTHR43542">
    <property type="entry name" value="METHYLTRANSFERASE"/>
    <property type="match status" value="1"/>
</dbReference>
<dbReference type="RefSeq" id="WP_232056140.1">
    <property type="nucleotide sequence ID" value="NZ_LR593887.1"/>
</dbReference>
<dbReference type="SUPFAM" id="SSF53335">
    <property type="entry name" value="S-adenosyl-L-methionine-dependent methyltransferases"/>
    <property type="match status" value="1"/>
</dbReference>
<dbReference type="Proteomes" id="UP000464378">
    <property type="component" value="Chromosome"/>
</dbReference>